<accession>H6WQF3</accession>
<dbReference type="AlphaFoldDB" id="H6WQF3"/>
<organism evidence="1">
    <name type="scientific">Lolium perenne</name>
    <name type="common">Perennial ryegrass</name>
    <dbReference type="NCBI Taxonomy" id="4522"/>
    <lineage>
        <taxon>Eukaryota</taxon>
        <taxon>Viridiplantae</taxon>
        <taxon>Streptophyta</taxon>
        <taxon>Embryophyta</taxon>
        <taxon>Tracheophyta</taxon>
        <taxon>Spermatophyta</taxon>
        <taxon>Magnoliopsida</taxon>
        <taxon>Liliopsida</taxon>
        <taxon>Poales</taxon>
        <taxon>Poaceae</taxon>
        <taxon>BOP clade</taxon>
        <taxon>Pooideae</taxon>
        <taxon>Poodae</taxon>
        <taxon>Poeae</taxon>
        <taxon>Poeae Chloroplast Group 2 (Poeae type)</taxon>
        <taxon>Loliodinae</taxon>
        <taxon>Loliinae</taxon>
        <taxon>Lolium</taxon>
    </lineage>
</organism>
<sequence>QVRRCIEIGLSCVESDRHKRPSIGLIVSALNETESCVQLCPCITIDDMLDVLREKMISYQLSITDNRS</sequence>
<feature type="non-terminal residue" evidence="1">
    <location>
        <position position="1"/>
    </location>
</feature>
<feature type="non-terminal residue" evidence="1">
    <location>
        <position position="68"/>
    </location>
</feature>
<name>H6WQF3_LOLPR</name>
<dbReference type="EMBL" id="JQ283076">
    <property type="protein sequence ID" value="AFA26171.1"/>
    <property type="molecule type" value="mRNA"/>
</dbReference>
<proteinExistence type="evidence at transcript level"/>
<evidence type="ECO:0000313" key="1">
    <source>
        <dbReference type="EMBL" id="AFA26171.1"/>
    </source>
</evidence>
<protein>
    <submittedName>
        <fullName evidence="1">Uncharacterized protein</fullName>
    </submittedName>
</protein>
<reference evidence="1" key="1">
    <citation type="journal article" date="2012" name="Ecotoxicol. Environ. Saf.">
        <title>Identification of genes associated with adaptation to NaCl toxicity in perennial ryegrass (Lolium perenne L.).</title>
        <authorList>
            <person name="Li H."/>
            <person name="Hu T."/>
            <person name="Fu J."/>
        </authorList>
    </citation>
    <scope>NUCLEOTIDE SEQUENCE</scope>
</reference>